<accession>A0A7W7QYH7</accession>
<protein>
    <submittedName>
        <fullName evidence="1">Uncharacterized protein</fullName>
    </submittedName>
</protein>
<comment type="caution">
    <text evidence="1">The sequence shown here is derived from an EMBL/GenBank/DDBJ whole genome shotgun (WGS) entry which is preliminary data.</text>
</comment>
<reference evidence="1 2" key="1">
    <citation type="submission" date="2020-08" db="EMBL/GenBank/DDBJ databases">
        <title>Sequencing the genomes of 1000 actinobacteria strains.</title>
        <authorList>
            <person name="Klenk H.-P."/>
        </authorList>
    </citation>
    <scope>NUCLEOTIDE SEQUENCE [LARGE SCALE GENOMIC DNA]</scope>
    <source>
        <strain evidence="1 2">DSM 41654</strain>
    </source>
</reference>
<keyword evidence="2" id="KW-1185">Reference proteome</keyword>
<evidence type="ECO:0000313" key="1">
    <source>
        <dbReference type="EMBL" id="MBB4922161.1"/>
    </source>
</evidence>
<dbReference type="EMBL" id="JACHJV010000001">
    <property type="protein sequence ID" value="MBB4922161.1"/>
    <property type="molecule type" value="Genomic_DNA"/>
</dbReference>
<dbReference type="Proteomes" id="UP000540506">
    <property type="component" value="Unassembled WGS sequence"/>
</dbReference>
<dbReference type="AlphaFoldDB" id="A0A7W7QYH7"/>
<gene>
    <name evidence="1" type="ORF">FHR34_001154</name>
</gene>
<dbReference type="RefSeq" id="WP_184934379.1">
    <property type="nucleotide sequence ID" value="NZ_JACHJV010000001.1"/>
</dbReference>
<evidence type="ECO:0000313" key="2">
    <source>
        <dbReference type="Proteomes" id="UP000540506"/>
    </source>
</evidence>
<sequence>MTITPAWEITWTELVDEFGTTENYLARAFSQAAADRIIADCLDNEWAENITVRKTKAKITNPEHPLYKAAV</sequence>
<organism evidence="1 2">
    <name type="scientific">Kitasatospora kifunensis</name>
    <name type="common">Streptomyces kifunensis</name>
    <dbReference type="NCBI Taxonomy" id="58351"/>
    <lineage>
        <taxon>Bacteria</taxon>
        <taxon>Bacillati</taxon>
        <taxon>Actinomycetota</taxon>
        <taxon>Actinomycetes</taxon>
        <taxon>Kitasatosporales</taxon>
        <taxon>Streptomycetaceae</taxon>
        <taxon>Kitasatospora</taxon>
    </lineage>
</organism>
<proteinExistence type="predicted"/>
<name>A0A7W7QYH7_KITKI</name>